<accession>A0A1G6NIE7</accession>
<comment type="catalytic activity">
    <reaction evidence="7">
        <text>a 2'-deoxyadenosine in DNA + S-adenosyl-L-methionine = an N(6)-methyl-2'-deoxyadenosine in DNA + S-adenosyl-L-homocysteine + H(+)</text>
        <dbReference type="Rhea" id="RHEA:15197"/>
        <dbReference type="Rhea" id="RHEA-COMP:12418"/>
        <dbReference type="Rhea" id="RHEA-COMP:12419"/>
        <dbReference type="ChEBI" id="CHEBI:15378"/>
        <dbReference type="ChEBI" id="CHEBI:57856"/>
        <dbReference type="ChEBI" id="CHEBI:59789"/>
        <dbReference type="ChEBI" id="CHEBI:90615"/>
        <dbReference type="ChEBI" id="CHEBI:90616"/>
        <dbReference type="EC" id="2.1.1.72"/>
    </reaction>
</comment>
<feature type="domain" description="TaqI-like C-terminal specificity" evidence="9">
    <location>
        <begin position="894"/>
        <end position="1057"/>
    </location>
</feature>
<keyword evidence="2" id="KW-0489">Methyltransferase</keyword>
<keyword evidence="4" id="KW-0949">S-adenosyl-L-methionine</keyword>
<evidence type="ECO:0000256" key="7">
    <source>
        <dbReference type="ARBA" id="ARBA00047942"/>
    </source>
</evidence>
<dbReference type="PANTHER" id="PTHR33841:SF1">
    <property type="entry name" value="DNA METHYLTRANSFERASE A"/>
    <property type="match status" value="1"/>
</dbReference>
<evidence type="ECO:0000256" key="6">
    <source>
        <dbReference type="ARBA" id="ARBA00023125"/>
    </source>
</evidence>
<dbReference type="GO" id="GO:0009307">
    <property type="term" value="P:DNA restriction-modification system"/>
    <property type="evidence" value="ECO:0007669"/>
    <property type="project" value="UniProtKB-KW"/>
</dbReference>
<reference evidence="11" key="1">
    <citation type="submission" date="2016-10" db="EMBL/GenBank/DDBJ databases">
        <authorList>
            <person name="Varghese N."/>
            <person name="Submissions S."/>
        </authorList>
    </citation>
    <scope>NUCLEOTIDE SEQUENCE [LARGE SCALE GENOMIC DNA]</scope>
    <source>
        <strain evidence="11">DSM 8415</strain>
    </source>
</reference>
<proteinExistence type="predicted"/>
<sequence>MDREHARNLIIETFENSFNENNFKKFISNLFKSYDRTKALQPRYGTQGITERYLRFISSWERIGRYEDRDGKKIDILIIKLKKGQSLSRARTAQRNFVADYLKGKLGTTTEKDAALIAFVPPDSNEYDWRFSLVKLDYRFEGNKPKEEFTSAKRWSFLVGKNEKSHTVQSRFLPIIENDEFQPTLEDLEKAFDVEVVTKEFFEKYRDLFIRTKLELDKIVNRDKKVKEEFERKNINTVDFAKKLLGQIVFLYFLQKKGWLGVPKNKNWGEGDKNFLRSLFERCIEEKKNFFNDYLEYLFYDALNNERSSQADPSWHERLGCKIPFLNGGLFEPFGDYDWKNIDLLIPNDLFSNNAKEGILDIFDLFNFTVKEDEPLEKEVAVDPELLGKIYEKLNAIREDNFEEYKKALKSKGSENKFNKEYGVYYTPREIVHFMAQNALVEYLFENLKGKSQNLENLKEDLKAFIFYSEKFIENDKTAIEKEEKIKKGEQKSTKYTSKIPDFIQENAKTIDKLLEDVRILDPAVGSGAFPIGLMHEIVKAREVLNLYIGDETKTAYNFKRHSIQNSLYGVDIDKGAVEITRLRFWLSLIVDEEDLTQIKPLPNLDYKLVAGDSLSCIQQDLYKNFDTLEQLEDEYHTTTNLDRKRELKRKIDQEIKELTNGHKEFDFVVYFSKVMRSGGFDIVIGNPPYIQLQKNAGLLAKKYKKFNYEVFNSMGDIYTLFYEKGINLLKEGGHLCFITSNKWMRAGYGEKLREFFIKHNPKILIDLGPGVFESATVDTNILLIQKKENQNKLTATTLQKEDKKNILNAIDKKGILLEKLSKDAWFIGSSAEQRLKEKIERLGKPLKEWDVNIYYGIKTGLNEAFIITTEKKDEILANCKTEEERERTSKIIKPILRGKDIKRYYYEWAGLWVIGTFPVLHLNIDDYPTLKKYFLDHFDIRQLEQSGKKYPELGFNARKKTSNKWFETQDQIACYPEFEKEKVVWQELAQGSQFAFDANVGFFVSNTGYILTGTRLKYILGFLNSKLNVFSYTNWYCTKLGSSGVRWLSQHVLEIPLPPITPSNEALVKRIESLVDIILAAKKANPQADTQASEREIDQLVYQLYNLTEEEIRIIEGGR</sequence>
<organism evidence="10 11">
    <name type="scientific">Desulfurella multipotens</name>
    <dbReference type="NCBI Taxonomy" id="79269"/>
    <lineage>
        <taxon>Bacteria</taxon>
        <taxon>Pseudomonadati</taxon>
        <taxon>Campylobacterota</taxon>
        <taxon>Desulfurellia</taxon>
        <taxon>Desulfurellales</taxon>
        <taxon>Desulfurellaceae</taxon>
        <taxon>Desulfurella</taxon>
    </lineage>
</organism>
<evidence type="ECO:0000256" key="3">
    <source>
        <dbReference type="ARBA" id="ARBA00022679"/>
    </source>
</evidence>
<dbReference type="OrthoDB" id="9784823at2"/>
<evidence type="ECO:0000313" key="11">
    <source>
        <dbReference type="Proteomes" id="UP000199411"/>
    </source>
</evidence>
<name>A0A1G6NIE7_9BACT</name>
<dbReference type="GO" id="GO:0003677">
    <property type="term" value="F:DNA binding"/>
    <property type="evidence" value="ECO:0007669"/>
    <property type="project" value="UniProtKB-KW"/>
</dbReference>
<dbReference type="Gene3D" id="3.40.50.150">
    <property type="entry name" value="Vaccinia Virus protein VP39"/>
    <property type="match status" value="1"/>
</dbReference>
<keyword evidence="11" id="KW-1185">Reference proteome</keyword>
<dbReference type="RefSeq" id="WP_092128909.1">
    <property type="nucleotide sequence ID" value="NZ_FMYU01000007.1"/>
</dbReference>
<evidence type="ECO:0000259" key="8">
    <source>
        <dbReference type="Pfam" id="PF07669"/>
    </source>
</evidence>
<dbReference type="InterPro" id="IPR011639">
    <property type="entry name" value="MethylTrfase_TaqI-like_dom"/>
</dbReference>
<dbReference type="AlphaFoldDB" id="A0A1G6NIE7"/>
<gene>
    <name evidence="10" type="ORF">SAMN05660835_01208</name>
</gene>
<dbReference type="PRINTS" id="PR00507">
    <property type="entry name" value="N12N6MTFRASE"/>
</dbReference>
<dbReference type="GO" id="GO:0009007">
    <property type="term" value="F:site-specific DNA-methyltransferase (adenine-specific) activity"/>
    <property type="evidence" value="ECO:0007669"/>
    <property type="project" value="UniProtKB-EC"/>
</dbReference>
<dbReference type="InterPro" id="IPR029063">
    <property type="entry name" value="SAM-dependent_MTases_sf"/>
</dbReference>
<dbReference type="InterPro" id="IPR025931">
    <property type="entry name" value="TaqI_C"/>
</dbReference>
<keyword evidence="5" id="KW-0680">Restriction system</keyword>
<dbReference type="PROSITE" id="PS00092">
    <property type="entry name" value="N6_MTASE"/>
    <property type="match status" value="1"/>
</dbReference>
<dbReference type="InterPro" id="IPR050953">
    <property type="entry name" value="N4_N6_ade-DNA_methylase"/>
</dbReference>
<evidence type="ECO:0000256" key="5">
    <source>
        <dbReference type="ARBA" id="ARBA00022747"/>
    </source>
</evidence>
<dbReference type="PANTHER" id="PTHR33841">
    <property type="entry name" value="DNA METHYLTRANSFERASE YEEA-RELATED"/>
    <property type="match status" value="1"/>
</dbReference>
<dbReference type="GO" id="GO:0032259">
    <property type="term" value="P:methylation"/>
    <property type="evidence" value="ECO:0007669"/>
    <property type="project" value="UniProtKB-KW"/>
</dbReference>
<evidence type="ECO:0000256" key="2">
    <source>
        <dbReference type="ARBA" id="ARBA00022603"/>
    </source>
</evidence>
<feature type="domain" description="Type II methyltransferase M.TaqI-like" evidence="8">
    <location>
        <begin position="566"/>
        <end position="768"/>
    </location>
</feature>
<dbReference type="Proteomes" id="UP000199411">
    <property type="component" value="Unassembled WGS sequence"/>
</dbReference>
<keyword evidence="3" id="KW-0808">Transferase</keyword>
<evidence type="ECO:0000256" key="1">
    <source>
        <dbReference type="ARBA" id="ARBA00011900"/>
    </source>
</evidence>
<dbReference type="InterPro" id="IPR002052">
    <property type="entry name" value="DNA_methylase_N6_adenine_CS"/>
</dbReference>
<evidence type="ECO:0000313" key="10">
    <source>
        <dbReference type="EMBL" id="SDC67411.1"/>
    </source>
</evidence>
<evidence type="ECO:0000259" key="9">
    <source>
        <dbReference type="Pfam" id="PF12950"/>
    </source>
</evidence>
<evidence type="ECO:0000256" key="4">
    <source>
        <dbReference type="ARBA" id="ARBA00022691"/>
    </source>
</evidence>
<protein>
    <recommendedName>
        <fullName evidence="1">site-specific DNA-methyltransferase (adenine-specific)</fullName>
        <ecNumber evidence="1">2.1.1.72</ecNumber>
    </recommendedName>
</protein>
<dbReference type="SUPFAM" id="SSF53335">
    <property type="entry name" value="S-adenosyl-L-methionine-dependent methyltransferases"/>
    <property type="match status" value="1"/>
</dbReference>
<dbReference type="EC" id="2.1.1.72" evidence="1"/>
<keyword evidence="6" id="KW-0238">DNA-binding</keyword>
<dbReference type="Pfam" id="PF12950">
    <property type="entry name" value="TaqI_C"/>
    <property type="match status" value="1"/>
</dbReference>
<dbReference type="EMBL" id="FMYU01000007">
    <property type="protein sequence ID" value="SDC67411.1"/>
    <property type="molecule type" value="Genomic_DNA"/>
</dbReference>
<dbReference type="Pfam" id="PF07669">
    <property type="entry name" value="Eco57I"/>
    <property type="match status" value="1"/>
</dbReference>